<evidence type="ECO:0000256" key="1">
    <source>
        <dbReference type="ARBA" id="ARBA00022723"/>
    </source>
</evidence>
<dbReference type="InterPro" id="IPR038765">
    <property type="entry name" value="Papain-like_cys_pep_sf"/>
</dbReference>
<sequence>MACPHLPADLSAALAALSARLPRQTRAPTPPCSISEPESEAPAPPPDAAPCSGCAGKVGPARWICLDCGDINCGRSLHFHAEAHHTATTHAVSLCLSTKATHCYSCDSFSTYGSRETDLEPLRRAIDAVAAGAAADGRSALDDDAGENAMDVEARVPTPPAEPEPRVPSRPGKRATSARKFPTITGLSNLGNTCFMNVVLQTLCHTSPFKAYYLRDVETVPSLSEGSPTPPPASPRSSPRIAAASKRAAVGDVKDISIWSEFCRLLRDMWTGSAVTVSPTAFFDAVWAIVPMFRGYQEQDAQEFIRYLLDRIHHELHDEPIRNSIENVFQGLLRNVVRCLKCGYVSTKTDPFLDLSLPIPEGFVKRTNMVLQRMHPCTVNDCLKAFTEVEEMADSEKSPGKISARLKEPLRAIAEQLGEKKLHFCLQPSGPREKIAWEGVTQHSS</sequence>
<evidence type="ECO:0000313" key="8">
    <source>
        <dbReference type="EMBL" id="RKO89936.1"/>
    </source>
</evidence>
<evidence type="ECO:0000256" key="5">
    <source>
        <dbReference type="SAM" id="MobiDB-lite"/>
    </source>
</evidence>
<dbReference type="PROSITE" id="PS50235">
    <property type="entry name" value="USP_3"/>
    <property type="match status" value="1"/>
</dbReference>
<gene>
    <name evidence="8" type="ORF">BDK51DRAFT_26961</name>
</gene>
<feature type="domain" description="UBP-type" evidence="7">
    <location>
        <begin position="30"/>
        <end position="133"/>
    </location>
</feature>
<feature type="domain" description="USP" evidence="6">
    <location>
        <begin position="185"/>
        <end position="445"/>
    </location>
</feature>
<feature type="region of interest" description="Disordered" evidence="5">
    <location>
        <begin position="221"/>
        <end position="242"/>
    </location>
</feature>
<dbReference type="Gene3D" id="3.90.70.10">
    <property type="entry name" value="Cysteine proteinases"/>
    <property type="match status" value="1"/>
</dbReference>
<dbReference type="InterPro" id="IPR018200">
    <property type="entry name" value="USP_CS"/>
</dbReference>
<dbReference type="InterPro" id="IPR050185">
    <property type="entry name" value="Ub_carboxyl-term_hydrolase"/>
</dbReference>
<dbReference type="InterPro" id="IPR028889">
    <property type="entry name" value="USP"/>
</dbReference>
<dbReference type="Gene3D" id="3.30.40.10">
    <property type="entry name" value="Zinc/RING finger domain, C3HC4 (zinc finger)"/>
    <property type="match status" value="1"/>
</dbReference>
<evidence type="ECO:0000256" key="2">
    <source>
        <dbReference type="ARBA" id="ARBA00022771"/>
    </source>
</evidence>
<dbReference type="InterPro" id="IPR013083">
    <property type="entry name" value="Znf_RING/FYVE/PHD"/>
</dbReference>
<keyword evidence="3" id="KW-0862">Zinc</keyword>
<evidence type="ECO:0000259" key="7">
    <source>
        <dbReference type="PROSITE" id="PS50271"/>
    </source>
</evidence>
<keyword evidence="1" id="KW-0479">Metal-binding</keyword>
<dbReference type="EMBL" id="KZ995809">
    <property type="protein sequence ID" value="RKO89936.1"/>
    <property type="molecule type" value="Genomic_DNA"/>
</dbReference>
<dbReference type="GO" id="GO:0004843">
    <property type="term" value="F:cysteine-type deubiquitinase activity"/>
    <property type="evidence" value="ECO:0007669"/>
    <property type="project" value="InterPro"/>
</dbReference>
<organism evidence="8 9">
    <name type="scientific">Blyttiomyces helicus</name>
    <dbReference type="NCBI Taxonomy" id="388810"/>
    <lineage>
        <taxon>Eukaryota</taxon>
        <taxon>Fungi</taxon>
        <taxon>Fungi incertae sedis</taxon>
        <taxon>Chytridiomycota</taxon>
        <taxon>Chytridiomycota incertae sedis</taxon>
        <taxon>Chytridiomycetes</taxon>
        <taxon>Chytridiomycetes incertae sedis</taxon>
        <taxon>Blyttiomyces</taxon>
    </lineage>
</organism>
<dbReference type="AlphaFoldDB" id="A0A4P9WHD0"/>
<evidence type="ECO:0000256" key="4">
    <source>
        <dbReference type="PROSITE-ProRule" id="PRU00502"/>
    </source>
</evidence>
<dbReference type="GO" id="GO:0008270">
    <property type="term" value="F:zinc ion binding"/>
    <property type="evidence" value="ECO:0007669"/>
    <property type="project" value="UniProtKB-KW"/>
</dbReference>
<feature type="region of interest" description="Disordered" evidence="5">
    <location>
        <begin position="24"/>
        <end position="47"/>
    </location>
</feature>
<dbReference type="OrthoDB" id="420187at2759"/>
<name>A0A4P9WHD0_9FUNG</name>
<evidence type="ECO:0000313" key="9">
    <source>
        <dbReference type="Proteomes" id="UP000269721"/>
    </source>
</evidence>
<feature type="compositionally biased region" description="Pro residues" evidence="5">
    <location>
        <begin position="157"/>
        <end position="168"/>
    </location>
</feature>
<feature type="region of interest" description="Disordered" evidence="5">
    <location>
        <begin position="153"/>
        <end position="179"/>
    </location>
</feature>
<dbReference type="Pfam" id="PF02148">
    <property type="entry name" value="zf-UBP"/>
    <property type="match status" value="1"/>
</dbReference>
<evidence type="ECO:0000259" key="6">
    <source>
        <dbReference type="PROSITE" id="PS50235"/>
    </source>
</evidence>
<keyword evidence="9" id="KW-1185">Reference proteome</keyword>
<evidence type="ECO:0000256" key="3">
    <source>
        <dbReference type="ARBA" id="ARBA00022833"/>
    </source>
</evidence>
<dbReference type="GO" id="GO:0016579">
    <property type="term" value="P:protein deubiquitination"/>
    <property type="evidence" value="ECO:0007669"/>
    <property type="project" value="InterPro"/>
</dbReference>
<protein>
    <submittedName>
        <fullName evidence="8">Uncharacterized protein</fullName>
    </submittedName>
</protein>
<dbReference type="PANTHER" id="PTHR21646">
    <property type="entry name" value="UBIQUITIN CARBOXYL-TERMINAL HYDROLASE"/>
    <property type="match status" value="1"/>
</dbReference>
<dbReference type="PANTHER" id="PTHR21646:SF19">
    <property type="entry name" value="UBIQUITIN CARBOXYL-TERMINAL HYDROLASE 3"/>
    <property type="match status" value="1"/>
</dbReference>
<dbReference type="PROSITE" id="PS50271">
    <property type="entry name" value="ZF_UBP"/>
    <property type="match status" value="1"/>
</dbReference>
<keyword evidence="2 4" id="KW-0863">Zinc-finger</keyword>
<dbReference type="InterPro" id="IPR001607">
    <property type="entry name" value="Znf_UBP"/>
</dbReference>
<dbReference type="PROSITE" id="PS00972">
    <property type="entry name" value="USP_1"/>
    <property type="match status" value="1"/>
</dbReference>
<dbReference type="SMART" id="SM00290">
    <property type="entry name" value="ZnF_UBP"/>
    <property type="match status" value="1"/>
</dbReference>
<dbReference type="Pfam" id="PF00443">
    <property type="entry name" value="UCH"/>
    <property type="match status" value="1"/>
</dbReference>
<reference evidence="9" key="1">
    <citation type="journal article" date="2018" name="Nat. Microbiol.">
        <title>Leveraging single-cell genomics to expand the fungal tree of life.</title>
        <authorList>
            <person name="Ahrendt S.R."/>
            <person name="Quandt C.A."/>
            <person name="Ciobanu D."/>
            <person name="Clum A."/>
            <person name="Salamov A."/>
            <person name="Andreopoulos B."/>
            <person name="Cheng J.F."/>
            <person name="Woyke T."/>
            <person name="Pelin A."/>
            <person name="Henrissat B."/>
            <person name="Reynolds N.K."/>
            <person name="Benny G.L."/>
            <person name="Smith M.E."/>
            <person name="James T.Y."/>
            <person name="Grigoriev I.V."/>
        </authorList>
    </citation>
    <scope>NUCLEOTIDE SEQUENCE [LARGE SCALE GENOMIC DNA]</scope>
</reference>
<dbReference type="InterPro" id="IPR001394">
    <property type="entry name" value="Peptidase_C19_UCH"/>
</dbReference>
<dbReference type="Proteomes" id="UP000269721">
    <property type="component" value="Unassembled WGS sequence"/>
</dbReference>
<proteinExistence type="predicted"/>
<dbReference type="SUPFAM" id="SSF54001">
    <property type="entry name" value="Cysteine proteinases"/>
    <property type="match status" value="1"/>
</dbReference>
<accession>A0A4P9WHD0</accession>
<dbReference type="SUPFAM" id="SSF57850">
    <property type="entry name" value="RING/U-box"/>
    <property type="match status" value="1"/>
</dbReference>